<dbReference type="SUPFAM" id="SSF52540">
    <property type="entry name" value="P-loop containing nucleoside triphosphate hydrolases"/>
    <property type="match status" value="2"/>
</dbReference>
<reference evidence="7" key="1">
    <citation type="submission" date="2008-01" db="EMBL/GenBank/DDBJ databases">
        <title>Complete sequence of Thermoanaerobacter pseudethanolicus 39E.</title>
        <authorList>
            <person name="Copeland A."/>
            <person name="Lucas S."/>
            <person name="Lapidus A."/>
            <person name="Barry K."/>
            <person name="Glavina del Rio T."/>
            <person name="Dalin E."/>
            <person name="Tice H."/>
            <person name="Pitluck S."/>
            <person name="Bruce D."/>
            <person name="Goodwin L."/>
            <person name="Saunders E."/>
            <person name="Brettin T."/>
            <person name="Detter J.C."/>
            <person name="Han C."/>
            <person name="Schmutz J."/>
            <person name="Larimer F."/>
            <person name="Land M."/>
            <person name="Hauser L."/>
            <person name="Kyrpides N."/>
            <person name="Lykidis A."/>
            <person name="Hemme C."/>
            <person name="Fields M.W."/>
            <person name="He Z."/>
            <person name="Zhou J."/>
            <person name="Richardson P."/>
        </authorList>
    </citation>
    <scope>NUCLEOTIDE SEQUENCE [LARGE SCALE GENOMIC DNA]</scope>
    <source>
        <strain evidence="7">ATCC 33223 / DSM 2355 / 39E</strain>
    </source>
</reference>
<evidence type="ECO:0000313" key="6">
    <source>
        <dbReference type="EMBL" id="ABY95634.1"/>
    </source>
</evidence>
<feature type="coiled-coil region" evidence="4">
    <location>
        <begin position="189"/>
        <end position="572"/>
    </location>
</feature>
<comment type="similarity">
    <text evidence="1">Belongs to the SMC family. SbcC subfamily.</text>
</comment>
<dbReference type="Gene3D" id="1.20.5.340">
    <property type="match status" value="1"/>
</dbReference>
<dbReference type="STRING" id="340099.Teth39_2008"/>
<dbReference type="HOGENOM" id="CLU_004785_1_2_9"/>
<evidence type="ECO:0000256" key="3">
    <source>
        <dbReference type="ARBA" id="ARBA00013368"/>
    </source>
</evidence>
<evidence type="ECO:0000256" key="1">
    <source>
        <dbReference type="ARBA" id="ARBA00006930"/>
    </source>
</evidence>
<name>B0KDB5_THEP3</name>
<organism evidence="6 7">
    <name type="scientific">Thermoanaerobacter pseudethanolicus (strain ATCC 33223 / 39E)</name>
    <name type="common">Clostridium thermohydrosulfuricum</name>
    <dbReference type="NCBI Taxonomy" id="340099"/>
    <lineage>
        <taxon>Bacteria</taxon>
        <taxon>Bacillati</taxon>
        <taxon>Bacillota</taxon>
        <taxon>Clostridia</taxon>
        <taxon>Thermoanaerobacterales</taxon>
        <taxon>Thermoanaerobacteraceae</taxon>
        <taxon>Thermoanaerobacter</taxon>
    </lineage>
</organism>
<dbReference type="InterPro" id="IPR027417">
    <property type="entry name" value="P-loop_NTPase"/>
</dbReference>
<dbReference type="Pfam" id="PF13476">
    <property type="entry name" value="AAA_23"/>
    <property type="match status" value="1"/>
</dbReference>
<sequence>MRKMRPLKLKIAGLNSFVEEQIIDFEVLTEKGLFGIFGPTGSGKSTIIDAITLSMYGKIPRNSKDFINTQSTSMSLTYQFEIGVDGARKRYIVERNVKRDAKSGGYKTTLARLREIGESGERVLAEKDREVQQKIVDLIGLTAEDFTRSVVLPQGKFSEFLKLTGKERRDMLERIFGLEKYGSKLLVRIRDVKREKSNLLNEVNAKLSQHEGVTKEALEDLKKKFEILKEEEKTLKEQKDKLDKEREKLKGIWEKQQELNQFLHKKEVLDQQLKEIEDKKEKLKKAEKALSVKPYIDSLVETEKKLILNQKDVEKYSKELEEAEKLLEKVEKEYEASLKEKEEKIPLIIEKEERLKRAFKLRDEIKKINSEREKLVKEYKDLKKQIDGIEREIKALSDSIDIAKRQLGEKEKRINEIKVDSNKREKIFAAFEIQKEFERADKEKKEKEKRILELKELIGKQQKDIEKIDNLLKRKEKEIQEVDNNIKKLEMQKPPTNEDLLDLQKSLERKRVEILELKEKEKLKNEAENNLKEILKIKEEINNEIKEIEEKLKNKNNSLEEVKKDIEELVKNNMAGELAEGLKEGVPCPVCGSIHHVRLAQKVEEDLIKEKQEIKANLEKDIMDYQSKLFKLKGELSGIEVKEEMYKKEYDKLWDILKDINLLKLEEELNKMESDFIQWKEKLEKWNKSKEGLETLIKKLKEEKASLDLEHTRLKEGINKDISLLKEFESSLEAISITYSELEGQLRISREELGISDFKEKVEEINQKEREIEGLRNEIENFKNTIEELTNKKETLSNNLNALSIRKGQIEEIGKEKSKNLRERQQEFDSLSEGRDIEEYLKEIQYNKEKITKMESVLKETLEKARKDKQNIESKKISACKSRDLLNNMFREQSEKLENALLEKGFKDKKEALEYLLDSENIKKIEEEIKNFENEYVSVNKSIDRLMEILKGQKINEEEWNQLEESIKGLEQVLNEKRKEIGATEKAISDMQENLQKVEEFTKQKKELERVVDILNELDNLFQGNKFVDFIAARQLKYITFFASKRLKEISRGRYALEIDSDNNFVMRDDFNGGVRRSVDTLSGGETFLTSLSLALALSSHIQLKGRAPLEFFFLDEGFGSLDAELLDIVMTSLERLKKDKMVVGIISHVDELKGRVPVKLIVTPPAVSGEGSKVRIEYT</sequence>
<gene>
    <name evidence="6" type="ordered locus">Teth39_2008</name>
</gene>
<evidence type="ECO:0000313" key="7">
    <source>
        <dbReference type="Proteomes" id="UP000002156"/>
    </source>
</evidence>
<proteinExistence type="inferred from homology"/>
<dbReference type="EMBL" id="CP000924">
    <property type="protein sequence ID" value="ABY95634.1"/>
    <property type="molecule type" value="Genomic_DNA"/>
</dbReference>
<keyword evidence="4" id="KW-0175">Coiled coil</keyword>
<dbReference type="KEGG" id="tpd:Teth39_2008"/>
<protein>
    <recommendedName>
        <fullName evidence="3">Nuclease SbcCD subunit C</fullName>
    </recommendedName>
</protein>
<dbReference type="eggNOG" id="COG0419">
    <property type="taxonomic scope" value="Bacteria"/>
</dbReference>
<feature type="domain" description="Rad50/SbcC-type AAA" evidence="5">
    <location>
        <begin position="8"/>
        <end position="266"/>
    </location>
</feature>
<accession>B0KDB5</accession>
<dbReference type="InterPro" id="IPR038729">
    <property type="entry name" value="Rad50/SbcC_AAA"/>
</dbReference>
<dbReference type="GO" id="GO:0006302">
    <property type="term" value="P:double-strand break repair"/>
    <property type="evidence" value="ECO:0007669"/>
    <property type="project" value="InterPro"/>
</dbReference>
<dbReference type="PANTHER" id="PTHR32114">
    <property type="entry name" value="ABC TRANSPORTER ABCH.3"/>
    <property type="match status" value="1"/>
</dbReference>
<feature type="coiled-coil region" evidence="4">
    <location>
        <begin position="662"/>
        <end position="806"/>
    </location>
</feature>
<evidence type="ECO:0000256" key="4">
    <source>
        <dbReference type="SAM" id="Coils"/>
    </source>
</evidence>
<dbReference type="PANTHER" id="PTHR32114:SF2">
    <property type="entry name" value="ABC TRANSPORTER ABCH.3"/>
    <property type="match status" value="1"/>
</dbReference>
<feature type="coiled-coil region" evidence="4">
    <location>
        <begin position="915"/>
        <end position="1018"/>
    </location>
</feature>
<dbReference type="Proteomes" id="UP000002156">
    <property type="component" value="Chromosome"/>
</dbReference>
<feature type="coiled-coil region" evidence="4">
    <location>
        <begin position="600"/>
        <end position="635"/>
    </location>
</feature>
<evidence type="ECO:0000259" key="5">
    <source>
        <dbReference type="Pfam" id="PF13476"/>
    </source>
</evidence>
<keyword evidence="7" id="KW-1185">Reference proteome</keyword>
<dbReference type="Pfam" id="PF13558">
    <property type="entry name" value="SbcC_Walker_B"/>
    <property type="match status" value="1"/>
</dbReference>
<evidence type="ECO:0000256" key="2">
    <source>
        <dbReference type="ARBA" id="ARBA00011322"/>
    </source>
</evidence>
<dbReference type="AlphaFoldDB" id="B0KDB5"/>
<dbReference type="GO" id="GO:0016887">
    <property type="term" value="F:ATP hydrolysis activity"/>
    <property type="evidence" value="ECO:0007669"/>
    <property type="project" value="InterPro"/>
</dbReference>
<comment type="subunit">
    <text evidence="2">Heterodimer of SbcC and SbcD.</text>
</comment>
<dbReference type="Gene3D" id="3.40.50.300">
    <property type="entry name" value="P-loop containing nucleotide triphosphate hydrolases"/>
    <property type="match status" value="2"/>
</dbReference>